<reference evidence="5 6" key="1">
    <citation type="journal article" date="2016" name="Front. Microbiol.">
        <title>Comprehensive Phylogenetic Analysis of Bovine Non-aureus Staphylococci Species Based on Whole-Genome Sequencing.</title>
        <authorList>
            <person name="Naushad S."/>
            <person name="Barkema H.W."/>
            <person name="Luby C."/>
            <person name="Condas L.A."/>
            <person name="Nobrega D.B."/>
            <person name="Carson D.A."/>
            <person name="De Buck J."/>
        </authorList>
    </citation>
    <scope>NUCLEOTIDE SEQUENCE [LARGE SCALE GENOMIC DNA]</scope>
    <source>
        <strain evidence="5 6">SNUC 4781</strain>
    </source>
</reference>
<dbReference type="Gene3D" id="1.10.10.60">
    <property type="entry name" value="Homeodomain-like"/>
    <property type="match status" value="2"/>
</dbReference>
<accession>A0A3A0W4I3</accession>
<evidence type="ECO:0000313" key="6">
    <source>
        <dbReference type="Proteomes" id="UP000265541"/>
    </source>
</evidence>
<dbReference type="PROSITE" id="PS01124">
    <property type="entry name" value="HTH_ARAC_FAMILY_2"/>
    <property type="match status" value="1"/>
</dbReference>
<dbReference type="SUPFAM" id="SSF46689">
    <property type="entry name" value="Homeodomain-like"/>
    <property type="match status" value="1"/>
</dbReference>
<evidence type="ECO:0000313" key="5">
    <source>
        <dbReference type="EMBL" id="RIP37221.1"/>
    </source>
</evidence>
<dbReference type="EMBL" id="QYJN01000001">
    <property type="protein sequence ID" value="RIP37221.1"/>
    <property type="molecule type" value="Genomic_DNA"/>
</dbReference>
<feature type="domain" description="HTH araC/xylS-type" evidence="4">
    <location>
        <begin position="149"/>
        <end position="247"/>
    </location>
</feature>
<dbReference type="GO" id="GO:0003700">
    <property type="term" value="F:DNA-binding transcription factor activity"/>
    <property type="evidence" value="ECO:0007669"/>
    <property type="project" value="InterPro"/>
</dbReference>
<dbReference type="Proteomes" id="UP000265541">
    <property type="component" value="Unassembled WGS sequence"/>
</dbReference>
<dbReference type="PANTHER" id="PTHR43280">
    <property type="entry name" value="ARAC-FAMILY TRANSCRIPTIONAL REGULATOR"/>
    <property type="match status" value="1"/>
</dbReference>
<dbReference type="GO" id="GO:0043565">
    <property type="term" value="F:sequence-specific DNA binding"/>
    <property type="evidence" value="ECO:0007669"/>
    <property type="project" value="InterPro"/>
</dbReference>
<evidence type="ECO:0000256" key="3">
    <source>
        <dbReference type="ARBA" id="ARBA00023163"/>
    </source>
</evidence>
<name>A0A3A0W4I3_STAGA</name>
<dbReference type="PANTHER" id="PTHR43280:SF26">
    <property type="entry name" value="ARAC-FAMILY TRANSCRIPTIONAL REGULATOR"/>
    <property type="match status" value="1"/>
</dbReference>
<evidence type="ECO:0000259" key="4">
    <source>
        <dbReference type="PROSITE" id="PS01124"/>
    </source>
</evidence>
<keyword evidence="3" id="KW-0804">Transcription</keyword>
<dbReference type="SMART" id="SM00342">
    <property type="entry name" value="HTH_ARAC"/>
    <property type="match status" value="1"/>
</dbReference>
<dbReference type="Pfam" id="PF12833">
    <property type="entry name" value="HTH_18"/>
    <property type="match status" value="1"/>
</dbReference>
<keyword evidence="2" id="KW-0238">DNA-binding</keyword>
<dbReference type="OrthoDB" id="2549792at2"/>
<dbReference type="RefSeq" id="WP_119484034.1">
    <property type="nucleotide sequence ID" value="NZ_QYJN01000001.1"/>
</dbReference>
<dbReference type="AlphaFoldDB" id="A0A3A0W4I3"/>
<gene>
    <name evidence="5" type="ORF">BUZ14_01340</name>
</gene>
<evidence type="ECO:0000256" key="1">
    <source>
        <dbReference type="ARBA" id="ARBA00023015"/>
    </source>
</evidence>
<proteinExistence type="predicted"/>
<evidence type="ECO:0000256" key="2">
    <source>
        <dbReference type="ARBA" id="ARBA00023125"/>
    </source>
</evidence>
<dbReference type="InterPro" id="IPR009057">
    <property type="entry name" value="Homeodomain-like_sf"/>
</dbReference>
<sequence>MISSLTVRKDYSTEFTRCINQIIILLPLNKPCKVNLNGIILSVDNGLIINNSDLYQLIKLDDVVELSMPLPIFFEQEQCLSNCYFDFAQIRNIEQFRALVLQMLYDESYLTGNEFHYIADIVDFLLKEAKVTLHTTYVPTLRTKNLLAQKLIRYVNLHIHENLTTQDVSKRFFISQSYISIIFSRMLNINFKYYVSSLKVALSLYDLVQHNKSIHETANHYNFNSVSTYSKHFKRFVHMPPKMFIYHYRSMKGDYPVNIQTHIESISSYLPQFKQNNAHSTINLKELEYNYFFESMLSVIQLNNLYELINFSESHFEALVTENFSKVNLYIHNVDIKYLNNLELQKLLNIIQRLVSNNFTVTLTVTSPENFSSIHDTIIKSLIKTDKSQTILKCLTLIFNPEHWETEYFQTIMQLITRKYRSMKIGIVIDDLLSAYQTLPEIINVITMYPATHYYLNSDLNTLYKLLHNKFIKPCSNLRQTFMQFINYLVPYSKKLIINNVTYTSLAKYYDNSLSDSHILLYRLLLDLNGKISGIGFPLYTADDDQVMLIDQHQNTMPIVYIYSLLAAFTDKYTFRLPNGIACKEDDNYHLLLINKNNTLTNTVPVVISVMPPFMGEYFVFNRILSPEHGLISNMITSQVNHTFIDPQLLQQINQANHPLATLSVHSNNMPLSLSLERATIQYIMLSPNNEATHHI</sequence>
<dbReference type="InterPro" id="IPR018060">
    <property type="entry name" value="HTH_AraC"/>
</dbReference>
<keyword evidence="1" id="KW-0805">Transcription regulation</keyword>
<protein>
    <submittedName>
        <fullName evidence="5">Helix-turn-helix domain-containing protein</fullName>
    </submittedName>
</protein>
<comment type="caution">
    <text evidence="5">The sequence shown here is derived from an EMBL/GenBank/DDBJ whole genome shotgun (WGS) entry which is preliminary data.</text>
</comment>
<organism evidence="5 6">
    <name type="scientific">Staphylococcus gallinarum</name>
    <dbReference type="NCBI Taxonomy" id="1293"/>
    <lineage>
        <taxon>Bacteria</taxon>
        <taxon>Bacillati</taxon>
        <taxon>Bacillota</taxon>
        <taxon>Bacilli</taxon>
        <taxon>Bacillales</taxon>
        <taxon>Staphylococcaceae</taxon>
        <taxon>Staphylococcus</taxon>
    </lineage>
</organism>